<dbReference type="Pfam" id="PF13537">
    <property type="entry name" value="GATase_7"/>
    <property type="match status" value="1"/>
</dbReference>
<proteinExistence type="predicted"/>
<dbReference type="CDD" id="cd01991">
    <property type="entry name" value="Asn_synthase_B_C"/>
    <property type="match status" value="1"/>
</dbReference>
<keyword evidence="2" id="KW-0436">Ligase</keyword>
<evidence type="ECO:0000256" key="2">
    <source>
        <dbReference type="ARBA" id="ARBA00022598"/>
    </source>
</evidence>
<keyword evidence="3" id="KW-0547">Nucleotide-binding</keyword>
<protein>
    <recommendedName>
        <fullName evidence="5">Glutamine-dependent asparagine synthetase</fullName>
    </recommendedName>
</protein>
<name>A0A6C0AMF9_9ZZZZ</name>
<dbReference type="InterPro" id="IPR050795">
    <property type="entry name" value="Asn_Synthetase"/>
</dbReference>
<dbReference type="SUPFAM" id="SSF56235">
    <property type="entry name" value="N-terminal nucleophile aminohydrolases (Ntn hydrolases)"/>
    <property type="match status" value="1"/>
</dbReference>
<evidence type="ECO:0000256" key="5">
    <source>
        <dbReference type="ARBA" id="ARBA00030234"/>
    </source>
</evidence>
<keyword evidence="4" id="KW-0067">ATP-binding</keyword>
<sequence length="620" mass="72917">MGAIYFCIHNFKTSPIDITFTKSFMNMKNRGQDDTQLIYDQGPILNNLNTNQIKMHLSRREMSEYNPLHFMYGFHRSSINDLTIDGSQPFEDPLIWKTSKYPELRLRPKRRLLCNGEIYNYTDLLTKYNFNDKDLQSTSDVEIILPLYINQTSDTSEEKLKKTLDELDGEFSFILTENTSTFDLKTLNIFAVRDRFGTRPLYMVKYTPFNTSNDIFYLFTSEIKSIPAKLLNNPEYIIHEIPPGTYWSYNNSVINKSETEFINYYNLDKYKTLDSCIVNRADQNTISLIYETIKRTLSNSVITKWGLTERKIGLLLSGGFDSCIILSILCKHLIESKGIRSLHVFTIGNKNGSDVIYAKKHVEFLENTFSIDIHHHIIDICDLNIIIPEINDTINCLETFDKVTIRKSIPLLFLLKYIKENTDIKVLLSGEGLDELCGYKEFNNLNDSDFQSKSVELISNLHKYDLLRSDKIAGKYGLEIRYPFLNNEFIEFILSIHPKLKRPQIYGFSKDPIEKYIIRKAFDYIDDNNENNISLYIDKDVLWNSREDINNCIDELNNYLHNYFESKYSDIAFFDYTQRLKSICFNCLPQTKEEMYYQITFNKYFPNSENIINKFWKDLW</sequence>
<dbReference type="Gene3D" id="3.40.50.620">
    <property type="entry name" value="HUPs"/>
    <property type="match status" value="1"/>
</dbReference>
<dbReference type="InterPro" id="IPR029055">
    <property type="entry name" value="Ntn_hydrolases_N"/>
</dbReference>
<dbReference type="GO" id="GO:0004066">
    <property type="term" value="F:asparagine synthase (glutamine-hydrolyzing) activity"/>
    <property type="evidence" value="ECO:0007669"/>
    <property type="project" value="InterPro"/>
</dbReference>
<dbReference type="PANTHER" id="PTHR11772:SF23">
    <property type="entry name" value="ASPARAGINE SYNTHETASE [GLUTAMINE-HYDROLYZING]"/>
    <property type="match status" value="1"/>
</dbReference>
<dbReference type="PANTHER" id="PTHR11772">
    <property type="entry name" value="ASPARAGINE SYNTHETASE"/>
    <property type="match status" value="1"/>
</dbReference>
<dbReference type="InterPro" id="IPR014729">
    <property type="entry name" value="Rossmann-like_a/b/a_fold"/>
</dbReference>
<feature type="domain" description="Glutamine amidotransferase type-2" evidence="6">
    <location>
        <begin position="1"/>
        <end position="252"/>
    </location>
</feature>
<dbReference type="PROSITE" id="PS51278">
    <property type="entry name" value="GATASE_TYPE_2"/>
    <property type="match status" value="1"/>
</dbReference>
<dbReference type="CDD" id="cd00352">
    <property type="entry name" value="Gn_AT_II"/>
    <property type="match status" value="1"/>
</dbReference>
<dbReference type="EMBL" id="MN740714">
    <property type="protein sequence ID" value="QHS80574.1"/>
    <property type="molecule type" value="Genomic_DNA"/>
</dbReference>
<evidence type="ECO:0000313" key="7">
    <source>
        <dbReference type="EMBL" id="QHS80630.1"/>
    </source>
</evidence>
<reference evidence="7" key="1">
    <citation type="journal article" date="2020" name="Nature">
        <title>Giant virus diversity and host interactions through global metagenomics.</title>
        <authorList>
            <person name="Schulz F."/>
            <person name="Roux S."/>
            <person name="Paez-Espino D."/>
            <person name="Jungbluth S."/>
            <person name="Walsh D.A."/>
            <person name="Denef V.J."/>
            <person name="McMahon K.D."/>
            <person name="Konstantinidis K.T."/>
            <person name="Eloe-Fadrosh E.A."/>
            <person name="Kyrpides N.C."/>
            <person name="Woyke T."/>
        </authorList>
    </citation>
    <scope>NUCLEOTIDE SEQUENCE</scope>
    <source>
        <strain evidence="7">GVMAG-S-1091796-13</strain>
    </source>
</reference>
<dbReference type="Gene3D" id="3.60.20.10">
    <property type="entry name" value="Glutamine Phosphoribosylpyrophosphate, subunit 1, domain 1"/>
    <property type="match status" value="1"/>
</dbReference>
<comment type="pathway">
    <text evidence="1">Amino-acid biosynthesis; L-asparagine biosynthesis; L-asparagine from L-aspartate (L-Gln route): step 1/1.</text>
</comment>
<evidence type="ECO:0000256" key="3">
    <source>
        <dbReference type="ARBA" id="ARBA00022741"/>
    </source>
</evidence>
<dbReference type="GO" id="GO:0006529">
    <property type="term" value="P:asparagine biosynthetic process"/>
    <property type="evidence" value="ECO:0007669"/>
    <property type="project" value="InterPro"/>
</dbReference>
<dbReference type="GO" id="GO:0005829">
    <property type="term" value="C:cytosol"/>
    <property type="evidence" value="ECO:0007669"/>
    <property type="project" value="TreeGrafter"/>
</dbReference>
<dbReference type="InterPro" id="IPR017932">
    <property type="entry name" value="GATase_2_dom"/>
</dbReference>
<dbReference type="EMBL" id="MN740715">
    <property type="protein sequence ID" value="QHS80630.1"/>
    <property type="molecule type" value="Genomic_DNA"/>
</dbReference>
<dbReference type="GO" id="GO:0005524">
    <property type="term" value="F:ATP binding"/>
    <property type="evidence" value="ECO:0007669"/>
    <property type="project" value="UniProtKB-KW"/>
</dbReference>
<evidence type="ECO:0000256" key="4">
    <source>
        <dbReference type="ARBA" id="ARBA00022840"/>
    </source>
</evidence>
<organism evidence="7">
    <name type="scientific">viral metagenome</name>
    <dbReference type="NCBI Taxonomy" id="1070528"/>
    <lineage>
        <taxon>unclassified sequences</taxon>
        <taxon>metagenomes</taxon>
        <taxon>organismal metagenomes</taxon>
    </lineage>
</organism>
<dbReference type="Pfam" id="PF00733">
    <property type="entry name" value="Asn_synthase"/>
    <property type="match status" value="2"/>
</dbReference>
<dbReference type="SUPFAM" id="SSF52402">
    <property type="entry name" value="Adenine nucleotide alpha hydrolases-like"/>
    <property type="match status" value="1"/>
</dbReference>
<evidence type="ECO:0000256" key="1">
    <source>
        <dbReference type="ARBA" id="ARBA00005187"/>
    </source>
</evidence>
<evidence type="ECO:0000259" key="6">
    <source>
        <dbReference type="PROSITE" id="PS51278"/>
    </source>
</evidence>
<accession>A0A6C0AMF9</accession>
<dbReference type="AlphaFoldDB" id="A0A6C0AMF9"/>
<dbReference type="InterPro" id="IPR001962">
    <property type="entry name" value="Asn_synthase"/>
</dbReference>